<dbReference type="EMBL" id="VGJX01000282">
    <property type="protein sequence ID" value="MBM3274651.1"/>
    <property type="molecule type" value="Genomic_DNA"/>
</dbReference>
<proteinExistence type="predicted"/>
<reference evidence="2 3" key="1">
    <citation type="submission" date="2019-03" db="EMBL/GenBank/DDBJ databases">
        <title>Lake Tanganyika Metagenome-Assembled Genomes (MAGs).</title>
        <authorList>
            <person name="Tran P."/>
        </authorList>
    </citation>
    <scope>NUCLEOTIDE SEQUENCE [LARGE SCALE GENOMIC DNA]</scope>
    <source>
        <strain evidence="2">K_DeepCast_65m_m2_236</strain>
    </source>
</reference>
<name>A0A937X6S9_9BACT</name>
<sequence length="99" mass="10445">MIGGCMRGAKVLLATALGASMALSGCSLKYRMSPNENTVIMVANNASASVKGNFTQSEGLVHWPPSYFWGENPVLWGADVLGRVASNRAVTNVKVSTDL</sequence>
<organism evidence="2 3">
    <name type="scientific">Candidatus Tanganyikabacteria bacterium</name>
    <dbReference type="NCBI Taxonomy" id="2961651"/>
    <lineage>
        <taxon>Bacteria</taxon>
        <taxon>Bacillati</taxon>
        <taxon>Candidatus Sericytochromatia</taxon>
        <taxon>Candidatus Tanganyikabacteria</taxon>
    </lineage>
</organism>
<feature type="non-terminal residue" evidence="2">
    <location>
        <position position="99"/>
    </location>
</feature>
<accession>A0A937X6S9</accession>
<evidence type="ECO:0000313" key="2">
    <source>
        <dbReference type="EMBL" id="MBM3274651.1"/>
    </source>
</evidence>
<keyword evidence="1" id="KW-0732">Signal</keyword>
<protein>
    <submittedName>
        <fullName evidence="2">Uncharacterized protein</fullName>
    </submittedName>
</protein>
<feature type="signal peptide" evidence="1">
    <location>
        <begin position="1"/>
        <end position="24"/>
    </location>
</feature>
<evidence type="ECO:0000256" key="1">
    <source>
        <dbReference type="SAM" id="SignalP"/>
    </source>
</evidence>
<comment type="caution">
    <text evidence="2">The sequence shown here is derived from an EMBL/GenBank/DDBJ whole genome shotgun (WGS) entry which is preliminary data.</text>
</comment>
<dbReference type="AlphaFoldDB" id="A0A937X6S9"/>
<dbReference type="Proteomes" id="UP000703893">
    <property type="component" value="Unassembled WGS sequence"/>
</dbReference>
<evidence type="ECO:0000313" key="3">
    <source>
        <dbReference type="Proteomes" id="UP000703893"/>
    </source>
</evidence>
<gene>
    <name evidence="2" type="ORF">FJZ00_05840</name>
</gene>
<feature type="chain" id="PRO_5037795876" evidence="1">
    <location>
        <begin position="25"/>
        <end position="99"/>
    </location>
</feature>
<dbReference type="PROSITE" id="PS51257">
    <property type="entry name" value="PROKAR_LIPOPROTEIN"/>
    <property type="match status" value="1"/>
</dbReference>